<dbReference type="InterPro" id="IPR037401">
    <property type="entry name" value="SnoaL-like"/>
</dbReference>
<protein>
    <submittedName>
        <fullName evidence="3">Ketosteroid isomerase-like protein</fullName>
    </submittedName>
</protein>
<evidence type="ECO:0000313" key="4">
    <source>
        <dbReference type="Proteomes" id="UP000788153"/>
    </source>
</evidence>
<feature type="signal peptide" evidence="1">
    <location>
        <begin position="1"/>
        <end position="21"/>
    </location>
</feature>
<keyword evidence="1" id="KW-0732">Signal</keyword>
<reference evidence="3 4" key="1">
    <citation type="submission" date="2020-03" db="EMBL/GenBank/DDBJ databases">
        <title>Genomic Encyclopedia of Type Strains, Phase IV (KMG-IV): sequencing the most valuable type-strain genomes for metagenomic binning, comparative biology and taxonomic classification.</title>
        <authorList>
            <person name="Goeker M."/>
        </authorList>
    </citation>
    <scope>NUCLEOTIDE SEQUENCE [LARGE SCALE GENOMIC DNA]</scope>
    <source>
        <strain evidence="3 4">DSM 22753</strain>
    </source>
</reference>
<keyword evidence="4" id="KW-1185">Reference proteome</keyword>
<feature type="chain" id="PRO_5045067094" evidence="1">
    <location>
        <begin position="22"/>
        <end position="149"/>
    </location>
</feature>
<dbReference type="CDD" id="cd00531">
    <property type="entry name" value="NTF2_like"/>
    <property type="match status" value="1"/>
</dbReference>
<organism evidence="3 4">
    <name type="scientific">Sphingomonas japonica</name>
    <dbReference type="NCBI Taxonomy" id="511662"/>
    <lineage>
        <taxon>Bacteria</taxon>
        <taxon>Pseudomonadati</taxon>
        <taxon>Pseudomonadota</taxon>
        <taxon>Alphaproteobacteria</taxon>
        <taxon>Sphingomonadales</taxon>
        <taxon>Sphingomonadaceae</taxon>
        <taxon>Sphingomonas</taxon>
    </lineage>
</organism>
<evidence type="ECO:0000256" key="1">
    <source>
        <dbReference type="SAM" id="SignalP"/>
    </source>
</evidence>
<dbReference type="Pfam" id="PF12680">
    <property type="entry name" value="SnoaL_2"/>
    <property type="match status" value="1"/>
</dbReference>
<gene>
    <name evidence="3" type="ORF">FHT01_002113</name>
</gene>
<accession>A0ABX0U1X7</accession>
<dbReference type="Proteomes" id="UP000788153">
    <property type="component" value="Unassembled WGS sequence"/>
</dbReference>
<sequence length="149" mass="15920">MIRWLSAIVLLALAVPAAAQGDEPRAAIEAAMTQSARGWNAGDLDAFLGVYSDDPSTSFTGSTGVVRGKAAIRKKYVADYAAVFGPSANRAAIPPLSFEYVDFRPIGADHVQVIARWRLGSGEWAQSGMTTVLFRREAAGWHIVADHSS</sequence>
<proteinExistence type="predicted"/>
<dbReference type="Gene3D" id="3.10.450.50">
    <property type="match status" value="1"/>
</dbReference>
<dbReference type="RefSeq" id="WP_140046917.1">
    <property type="nucleotide sequence ID" value="NZ_BAAAEV010000001.1"/>
</dbReference>
<evidence type="ECO:0000313" key="3">
    <source>
        <dbReference type="EMBL" id="NIJ24571.1"/>
    </source>
</evidence>
<feature type="domain" description="SnoaL-like" evidence="2">
    <location>
        <begin position="36"/>
        <end position="131"/>
    </location>
</feature>
<dbReference type="SUPFAM" id="SSF54427">
    <property type="entry name" value="NTF2-like"/>
    <property type="match status" value="1"/>
</dbReference>
<dbReference type="InterPro" id="IPR032710">
    <property type="entry name" value="NTF2-like_dom_sf"/>
</dbReference>
<comment type="caution">
    <text evidence="3">The sequence shown here is derived from an EMBL/GenBank/DDBJ whole genome shotgun (WGS) entry which is preliminary data.</text>
</comment>
<name>A0ABX0U1X7_9SPHN</name>
<evidence type="ECO:0000259" key="2">
    <source>
        <dbReference type="Pfam" id="PF12680"/>
    </source>
</evidence>
<dbReference type="EMBL" id="JAASQP010000001">
    <property type="protein sequence ID" value="NIJ24571.1"/>
    <property type="molecule type" value="Genomic_DNA"/>
</dbReference>